<gene>
    <name evidence="12" type="ORF">PMAYCL1PPCAC_20361</name>
</gene>
<dbReference type="Proteomes" id="UP001328107">
    <property type="component" value="Unassembled WGS sequence"/>
</dbReference>
<evidence type="ECO:0000313" key="13">
    <source>
        <dbReference type="Proteomes" id="UP001328107"/>
    </source>
</evidence>
<evidence type="ECO:0000256" key="2">
    <source>
        <dbReference type="ARBA" id="ARBA00005441"/>
    </source>
</evidence>
<feature type="transmembrane region" description="Helical" evidence="10">
    <location>
        <begin position="263"/>
        <end position="280"/>
    </location>
</feature>
<keyword evidence="8 10" id="KW-0472">Membrane</keyword>
<evidence type="ECO:0000256" key="6">
    <source>
        <dbReference type="ARBA" id="ARBA00022989"/>
    </source>
</evidence>
<comment type="caution">
    <text evidence="12">The sequence shown here is derived from an EMBL/GenBank/DDBJ whole genome shotgun (WGS) entry which is preliminary data.</text>
</comment>
<feature type="transmembrane region" description="Helical" evidence="10">
    <location>
        <begin position="169"/>
        <end position="187"/>
    </location>
</feature>
<organism evidence="12 13">
    <name type="scientific">Pristionchus mayeri</name>
    <dbReference type="NCBI Taxonomy" id="1317129"/>
    <lineage>
        <taxon>Eukaryota</taxon>
        <taxon>Metazoa</taxon>
        <taxon>Ecdysozoa</taxon>
        <taxon>Nematoda</taxon>
        <taxon>Chromadorea</taxon>
        <taxon>Rhabditida</taxon>
        <taxon>Rhabditina</taxon>
        <taxon>Diplogasteromorpha</taxon>
        <taxon>Diplogasteroidea</taxon>
        <taxon>Neodiplogasteridae</taxon>
        <taxon>Pristionchus</taxon>
    </lineage>
</organism>
<sequence>AATGSTAAAAVAGESTAGPSRRICAGGGYVNEEYSSDSDESPLIDPGNSSPDDADEDDGLARDGSSAVRIRIPEEERRCDPHQRYPKERGKTLLAVAMLIVAGVSNVIVLSVIHEKVPETDPLPDFLFSLTPYYPYGLNLTEYIMLSSFGAMALLILFHRHRWIVLRRLAVIGSLLYFGRCVTMFVTQVPVADPHWNCTPKLKGENATFANVLIRALKVVTGLGLNLGGKHTLCGDYIYSGHTIVLVVSALFIGQYSPRRWRVVHVFSWMMTLIGMFLLIMSRGHYTIDVIISYFVCTRLFYVYHTMAAMPSLRISPQNHHRKEIWWKLFEFMEGRIMRPLPRKYDNPFPLRQCIALIRHRSPIPANSDGAPTVAAAADNPAAAAVPPSASTPLLPGSVGVAPARVTHRTRADYGSRIVAGGG</sequence>
<keyword evidence="4 10" id="KW-0812">Transmembrane</keyword>
<dbReference type="InterPro" id="IPR025749">
    <property type="entry name" value="Sphingomyelin_synth-like_dom"/>
</dbReference>
<keyword evidence="13" id="KW-1185">Reference proteome</keyword>
<keyword evidence="3" id="KW-0808">Transferase</keyword>
<evidence type="ECO:0000256" key="10">
    <source>
        <dbReference type="SAM" id="Phobius"/>
    </source>
</evidence>
<dbReference type="GO" id="GO:0033188">
    <property type="term" value="F:sphingomyelin synthase activity"/>
    <property type="evidence" value="ECO:0007669"/>
    <property type="project" value="TreeGrafter"/>
</dbReference>
<feature type="compositionally biased region" description="Low complexity" evidence="9">
    <location>
        <begin position="1"/>
        <end position="18"/>
    </location>
</feature>
<comment type="subcellular location">
    <subcellularLocation>
        <location evidence="1">Membrane</location>
        <topology evidence="1">Multi-pass membrane protein</topology>
    </subcellularLocation>
</comment>
<proteinExistence type="inferred from homology"/>
<evidence type="ECO:0000256" key="3">
    <source>
        <dbReference type="ARBA" id="ARBA00022679"/>
    </source>
</evidence>
<evidence type="ECO:0000256" key="5">
    <source>
        <dbReference type="ARBA" id="ARBA00022919"/>
    </source>
</evidence>
<evidence type="ECO:0000256" key="8">
    <source>
        <dbReference type="ARBA" id="ARBA00023136"/>
    </source>
</evidence>
<feature type="transmembrane region" description="Helical" evidence="10">
    <location>
        <begin position="93"/>
        <end position="113"/>
    </location>
</feature>
<dbReference type="PANTHER" id="PTHR21290:SF27">
    <property type="entry name" value="PHOSPHATIDYLCHOLINE:CERAMIDE CHOLINEPHOSPHOTRANSFERASE 1"/>
    <property type="match status" value="1"/>
</dbReference>
<reference evidence="13" key="1">
    <citation type="submission" date="2022-10" db="EMBL/GenBank/DDBJ databases">
        <title>Genome assembly of Pristionchus species.</title>
        <authorList>
            <person name="Yoshida K."/>
            <person name="Sommer R.J."/>
        </authorList>
    </citation>
    <scope>NUCLEOTIDE SEQUENCE [LARGE SCALE GENOMIC DNA]</scope>
    <source>
        <strain evidence="13">RS5460</strain>
    </source>
</reference>
<dbReference type="GO" id="GO:0005789">
    <property type="term" value="C:endoplasmic reticulum membrane"/>
    <property type="evidence" value="ECO:0007669"/>
    <property type="project" value="TreeGrafter"/>
</dbReference>
<evidence type="ECO:0000313" key="12">
    <source>
        <dbReference type="EMBL" id="GMR50166.1"/>
    </source>
</evidence>
<feature type="non-terminal residue" evidence="12">
    <location>
        <position position="423"/>
    </location>
</feature>
<evidence type="ECO:0000259" key="11">
    <source>
        <dbReference type="Pfam" id="PF14360"/>
    </source>
</evidence>
<feature type="domain" description="Sphingomyelin synthase-like" evidence="11">
    <location>
        <begin position="234"/>
        <end position="306"/>
    </location>
</feature>
<accession>A0AAN5CSS9</accession>
<dbReference type="PANTHER" id="PTHR21290">
    <property type="entry name" value="SPHINGOMYELIN SYNTHETASE"/>
    <property type="match status" value="1"/>
</dbReference>
<feature type="compositionally biased region" description="Basic and acidic residues" evidence="9">
    <location>
        <begin position="71"/>
        <end position="83"/>
    </location>
</feature>
<dbReference type="InterPro" id="IPR045221">
    <property type="entry name" value="Sphingomyelin_synth-like"/>
</dbReference>
<feature type="transmembrane region" description="Helical" evidence="10">
    <location>
        <begin position="286"/>
        <end position="304"/>
    </location>
</feature>
<feature type="non-terminal residue" evidence="12">
    <location>
        <position position="1"/>
    </location>
</feature>
<dbReference type="Pfam" id="PF14360">
    <property type="entry name" value="PAP2_C"/>
    <property type="match status" value="1"/>
</dbReference>
<evidence type="ECO:0000256" key="4">
    <source>
        <dbReference type="ARBA" id="ARBA00022692"/>
    </source>
</evidence>
<dbReference type="AlphaFoldDB" id="A0AAN5CSS9"/>
<protein>
    <recommendedName>
        <fullName evidence="11">Sphingomyelin synthase-like domain-containing protein</fullName>
    </recommendedName>
</protein>
<dbReference type="GO" id="GO:0005886">
    <property type="term" value="C:plasma membrane"/>
    <property type="evidence" value="ECO:0007669"/>
    <property type="project" value="TreeGrafter"/>
</dbReference>
<name>A0AAN5CSS9_9BILA</name>
<keyword evidence="7" id="KW-0443">Lipid metabolism</keyword>
<keyword evidence="6 10" id="KW-1133">Transmembrane helix</keyword>
<evidence type="ECO:0000256" key="1">
    <source>
        <dbReference type="ARBA" id="ARBA00004141"/>
    </source>
</evidence>
<feature type="transmembrane region" description="Helical" evidence="10">
    <location>
        <begin position="237"/>
        <end position="256"/>
    </location>
</feature>
<evidence type="ECO:0000256" key="9">
    <source>
        <dbReference type="SAM" id="MobiDB-lite"/>
    </source>
</evidence>
<dbReference type="GO" id="GO:0047493">
    <property type="term" value="F:ceramide cholinephosphotransferase activity"/>
    <property type="evidence" value="ECO:0007669"/>
    <property type="project" value="TreeGrafter"/>
</dbReference>
<feature type="transmembrane region" description="Helical" evidence="10">
    <location>
        <begin position="133"/>
        <end position="157"/>
    </location>
</feature>
<feature type="region of interest" description="Disordered" evidence="9">
    <location>
        <begin position="1"/>
        <end position="83"/>
    </location>
</feature>
<dbReference type="GO" id="GO:0046513">
    <property type="term" value="P:ceramide biosynthetic process"/>
    <property type="evidence" value="ECO:0007669"/>
    <property type="project" value="TreeGrafter"/>
</dbReference>
<dbReference type="EMBL" id="BTRK01000004">
    <property type="protein sequence ID" value="GMR50166.1"/>
    <property type="molecule type" value="Genomic_DNA"/>
</dbReference>
<keyword evidence="5" id="KW-0746">Sphingolipid metabolism</keyword>
<comment type="similarity">
    <text evidence="2">Belongs to the sphingomyelin synthase family.</text>
</comment>
<evidence type="ECO:0000256" key="7">
    <source>
        <dbReference type="ARBA" id="ARBA00023098"/>
    </source>
</evidence>
<dbReference type="GO" id="GO:0000139">
    <property type="term" value="C:Golgi membrane"/>
    <property type="evidence" value="ECO:0007669"/>
    <property type="project" value="TreeGrafter"/>
</dbReference>
<dbReference type="GO" id="GO:0006686">
    <property type="term" value="P:sphingomyelin biosynthetic process"/>
    <property type="evidence" value="ECO:0007669"/>
    <property type="project" value="TreeGrafter"/>
</dbReference>